<evidence type="ECO:0000313" key="2">
    <source>
        <dbReference type="EMBL" id="JAE28732.1"/>
    </source>
</evidence>
<name>A0A0A9GW27_ARUDO</name>
<protein>
    <submittedName>
        <fullName evidence="2">Uncharacterized protein</fullName>
    </submittedName>
</protein>
<dbReference type="EMBL" id="GBRH01169164">
    <property type="protein sequence ID" value="JAE28732.1"/>
    <property type="molecule type" value="Transcribed_RNA"/>
</dbReference>
<keyword evidence="1" id="KW-0812">Transmembrane</keyword>
<feature type="transmembrane region" description="Helical" evidence="1">
    <location>
        <begin position="12"/>
        <end position="30"/>
    </location>
</feature>
<evidence type="ECO:0000256" key="1">
    <source>
        <dbReference type="SAM" id="Phobius"/>
    </source>
</evidence>
<accession>A0A0A9GW27</accession>
<sequence>MVVLLLKISHYIIRYSSVYLGMWLALILLVRS</sequence>
<reference evidence="2" key="1">
    <citation type="submission" date="2014-09" db="EMBL/GenBank/DDBJ databases">
        <authorList>
            <person name="Magalhaes I.L.F."/>
            <person name="Oliveira U."/>
            <person name="Santos F.R."/>
            <person name="Vidigal T.H.D.A."/>
            <person name="Brescovit A.D."/>
            <person name="Santos A.J."/>
        </authorList>
    </citation>
    <scope>NUCLEOTIDE SEQUENCE</scope>
    <source>
        <tissue evidence="2">Shoot tissue taken approximately 20 cm above the soil surface</tissue>
    </source>
</reference>
<proteinExistence type="predicted"/>
<reference evidence="2" key="2">
    <citation type="journal article" date="2015" name="Data Brief">
        <title>Shoot transcriptome of the giant reed, Arundo donax.</title>
        <authorList>
            <person name="Barrero R.A."/>
            <person name="Guerrero F.D."/>
            <person name="Moolhuijzen P."/>
            <person name="Goolsby J.A."/>
            <person name="Tidwell J."/>
            <person name="Bellgard S.E."/>
            <person name="Bellgard M.I."/>
        </authorList>
    </citation>
    <scope>NUCLEOTIDE SEQUENCE</scope>
    <source>
        <tissue evidence="2">Shoot tissue taken approximately 20 cm above the soil surface</tissue>
    </source>
</reference>
<organism evidence="2">
    <name type="scientific">Arundo donax</name>
    <name type="common">Giant reed</name>
    <name type="synonym">Donax arundinaceus</name>
    <dbReference type="NCBI Taxonomy" id="35708"/>
    <lineage>
        <taxon>Eukaryota</taxon>
        <taxon>Viridiplantae</taxon>
        <taxon>Streptophyta</taxon>
        <taxon>Embryophyta</taxon>
        <taxon>Tracheophyta</taxon>
        <taxon>Spermatophyta</taxon>
        <taxon>Magnoliopsida</taxon>
        <taxon>Liliopsida</taxon>
        <taxon>Poales</taxon>
        <taxon>Poaceae</taxon>
        <taxon>PACMAD clade</taxon>
        <taxon>Arundinoideae</taxon>
        <taxon>Arundineae</taxon>
        <taxon>Arundo</taxon>
    </lineage>
</organism>
<keyword evidence="1" id="KW-1133">Transmembrane helix</keyword>
<dbReference type="AlphaFoldDB" id="A0A0A9GW27"/>
<keyword evidence="1" id="KW-0472">Membrane</keyword>